<evidence type="ECO:0000259" key="2">
    <source>
        <dbReference type="PROSITE" id="PS50126"/>
    </source>
</evidence>
<feature type="compositionally biased region" description="Acidic residues" evidence="1">
    <location>
        <begin position="2228"/>
        <end position="2238"/>
    </location>
</feature>
<organism evidence="3 4">
    <name type="scientific">Durusdinium trenchii</name>
    <dbReference type="NCBI Taxonomy" id="1381693"/>
    <lineage>
        <taxon>Eukaryota</taxon>
        <taxon>Sar</taxon>
        <taxon>Alveolata</taxon>
        <taxon>Dinophyceae</taxon>
        <taxon>Suessiales</taxon>
        <taxon>Symbiodiniaceae</taxon>
        <taxon>Durusdinium</taxon>
    </lineage>
</organism>
<feature type="domain" description="S1 motif" evidence="2">
    <location>
        <begin position="1945"/>
        <end position="2009"/>
    </location>
</feature>
<accession>A0ABP0Q3Q4</accession>
<gene>
    <name evidence="3" type="ORF">SCF082_LOCUS39238</name>
</gene>
<evidence type="ECO:0000313" key="3">
    <source>
        <dbReference type="EMBL" id="CAK9082582.1"/>
    </source>
</evidence>
<name>A0ABP0Q3Q4_9DINO</name>
<dbReference type="PROSITE" id="PS50126">
    <property type="entry name" value="S1"/>
    <property type="match status" value="1"/>
</dbReference>
<evidence type="ECO:0000256" key="1">
    <source>
        <dbReference type="SAM" id="MobiDB-lite"/>
    </source>
</evidence>
<protein>
    <recommendedName>
        <fullName evidence="2">S1 motif domain-containing protein</fullName>
    </recommendedName>
</protein>
<evidence type="ECO:0000313" key="4">
    <source>
        <dbReference type="Proteomes" id="UP001642464"/>
    </source>
</evidence>
<dbReference type="InterPro" id="IPR012340">
    <property type="entry name" value="NA-bd_OB-fold"/>
</dbReference>
<proteinExistence type="predicted"/>
<dbReference type="InterPro" id="IPR003029">
    <property type="entry name" value="S1_domain"/>
</dbReference>
<feature type="region of interest" description="Disordered" evidence="1">
    <location>
        <begin position="2215"/>
        <end position="2238"/>
    </location>
</feature>
<sequence>MAEEYKSRFQAALGELNFGQRCHKLAQLGKEIKAAKPADLQAILDGLVPDYENDAAGVAEAFSEKARLIVAKAAGCTGYAKKLLDAPSKTVGFSAATGGLLTPEDARTAFLSSDTSRKMKKFLLQCDKLESDKEVLEHAFELFGQKDKEMFWPLLARSKSEELLEQYLEEDAPMREWLSANHDDKVPGLPQLARRFPAFMVKLVTNGTLKWRWYWVTEILEQDPMPVLRATLVENHMQGSGPKMGYSPTKRNQDFYSTLAHWGWRRKPEMMLELIEELAAGTTTVSTGQFRSKGRGKGMVLMQKGRGKGSSKTLGREELPGVDQIIRLSQQVMSVHSTRHPLTTNKKIALLMKIWSVLPESHKKEQVASRFADLLPNFSTEDHRKNEITNLIDAFWKILGDVGRSDRQMLLVGPLVATGGPNSEKKPTQCTEFLKLFTRRLPPPLAVEQFFKVLEEFEAATPAYQFIQSDICKSSNGRHDELMKSVFQKYLLKEDEGPVKAAEMFKVLLNDARSRDVIQSSFDILTDHLEGHTELGLLHTVVQRMGDLEKQSRKKGTREITPEETLAVPIEWLQFVELPEEDKGKGVAPHIHFLLMVLHTGLGETNLLGSMLQKFGKAFFWDCFGHVLSAVQGKLLPGAVPAPALHALANLNVKVMQEADLKLKGVTGSTGGSGRRPSKGSFGVGSVIYGVDGTKWGTVVAAEGGVWKLDSGRIAKKHTEGDKWTWAGGATTKGDEGACKYFQSVADMKKKANVKDLSARLTGYSDLMALAGKEKDAAKAFDDLLPFLLSRFNAEQEGGRSHILSELFANKKLPDDLWEEKLEHLKNFWKVSSKARESASYQCSWNKCGRHLVEKTLENWGKPIKDGEPAPEYPTESCLFGLEVSPELDLPELLVKCHHKIETLKDLENATRWVLETAVPLSGEISASPLEDFWKALRTMSTIKFCGTDPDAITSWRTDTQAVKVYKQKSSTSEELAVKERGMVVRGVQRGNWLELIEGQGFMLIVSEKTGLSIMKQDSGNTGERGLWETYPFVSEWWRKLLSQGVKQKAIDFVFVGILTLLTDRQQHYIAGDKKLSKRWWAPLECDEYKEAVKNILENIESGVIPEKEGSAMIKRRVNALKNINIMTDLKWKVLATKRRERVEDRQAIENSTGMSLSQMSFIHLPAIKWVEGEQWDIQKHHTYAPIPWQTGRCRDEIATPELETIAKLLQRSGRRQVLWQIAEIAAMLSGPKMIQLLEASIALLDARFEGMARTVGRHYPYLNSALTKNESQKSSSDVLTPLVELLLLDDSTRDACVAKLMEREDCEFFLLFGASFGRHLSTARQEWLHKCLCKLKAPTETDVEFYHYRKRGPMLSQIARYGKGDPGWRDALKTAKGAVQLYLWHSLTQTEFLKKALWSTEPEELTLIPRLEFADGVSRVSELLSIYPKEQTTKDNSSDVWGWEVIQAAGAFSDINQEVERRFAEMPEPSFCDKVDDPEVETLLSALGRSDNAASAMKVLGPHAGKVKQAKEAVTKMISQLSPPRARVLIRQVMLPKKAGVGLQVAGLKKIVDLRIPDPLELYTYVWRKGECQRDVAGSILSKVATSSEFRPEDVRIYFDYFDRTDNPDDQAHVANTLLDQLIEQPEWVLPYLPKVVSKLAMVPGATMKAVQGLTHCTSNVTDVVEALTRVLQACRLATRTDPKMNKEGTDGRVLADLISQHAFSPFSDIVNSVGRMSVEECTPETLKEFLGEVLRRWHDEQTSDSSSARACLTCALTVWVKLLRPGQHEVWVKEIAAMESRLLSQGNVSNLGQFAQALAGYAPGMGLSPDEWDQMLSVLRTLFVRLFEGPLLVNTKTVEQKLPADDSFTKENKARESVQMDLMVDHWPSLLSHGCSEEESNELFKRCPEKWKVKLAQKLIDSWWARYEEESVRDSKQAAFQQERPDGGWQHSGGKKVSEIVVGSIVSGTVTNSSNTFGVYVNFGCEKDGKLSVPQTDWKKYRVGDKVDRMVVNKVNVDRKFVDLLVVGSKGQTVGLEASKKVAQRALSWISGNSELRSTFMVTLQKMLAKLIVAGTGEEFETSLRLLGPALDAKESVRLVQLVLDQKPASALVRVVLLWLSRSSPEDAVRLWPNLIQTTRDKPQSEDFKTLLKLCEANGLELPKFSQAVSKAMPEEALKSLCASSLPEARLAAIHVLREQHKSGAPPEQLKILCNDQVAVVRAAARDHWVALGGKDEGWQKKKEAQEEEDEDEEGA</sequence>
<reference evidence="3 4" key="1">
    <citation type="submission" date="2024-02" db="EMBL/GenBank/DDBJ databases">
        <authorList>
            <person name="Chen Y."/>
            <person name="Shah S."/>
            <person name="Dougan E. K."/>
            <person name="Thang M."/>
            <person name="Chan C."/>
        </authorList>
    </citation>
    <scope>NUCLEOTIDE SEQUENCE [LARGE SCALE GENOMIC DNA]</scope>
</reference>
<dbReference type="Gene3D" id="2.40.50.140">
    <property type="entry name" value="Nucleic acid-binding proteins"/>
    <property type="match status" value="1"/>
</dbReference>
<dbReference type="SMART" id="SM00316">
    <property type="entry name" value="S1"/>
    <property type="match status" value="1"/>
</dbReference>
<feature type="compositionally biased region" description="Basic and acidic residues" evidence="1">
    <location>
        <begin position="2215"/>
        <end position="2227"/>
    </location>
</feature>
<comment type="caution">
    <text evidence="3">The sequence shown here is derived from an EMBL/GenBank/DDBJ whole genome shotgun (WGS) entry which is preliminary data.</text>
</comment>
<dbReference type="EMBL" id="CAXAMM010038973">
    <property type="protein sequence ID" value="CAK9082582.1"/>
    <property type="molecule type" value="Genomic_DNA"/>
</dbReference>
<dbReference type="Proteomes" id="UP001642464">
    <property type="component" value="Unassembled WGS sequence"/>
</dbReference>
<keyword evidence="4" id="KW-1185">Reference proteome</keyword>